<evidence type="ECO:0000313" key="4">
    <source>
        <dbReference type="Proteomes" id="UP000198862"/>
    </source>
</evidence>
<sequence>MSLKVGLTAILLTFFLCMATMQSFAAPKKIYVWRDAQGVLVFSDSPQPQVDAEEIKLNSKAIEMKAVDTSDLYDIKDTVKTIKFTIDITNPTPDETIRDNTGSVHISGRIGPRFVQGHKVQLYLDGAKYGKPQTSILFVIRNIDRGEHQLQLKLIDAKGKMLAKSKNVTFFLHRRSIITGP</sequence>
<reference evidence="3 4" key="1">
    <citation type="submission" date="2016-10" db="EMBL/GenBank/DDBJ databases">
        <authorList>
            <person name="de Groot N.N."/>
        </authorList>
    </citation>
    <scope>NUCLEOTIDE SEQUENCE [LARGE SCALE GENOMIC DNA]</scope>
    <source>
        <strain evidence="3 4">DSM 6059</strain>
    </source>
</reference>
<dbReference type="RefSeq" id="WP_091989007.1">
    <property type="nucleotide sequence ID" value="NZ_FOLO01000046.1"/>
</dbReference>
<evidence type="ECO:0000256" key="1">
    <source>
        <dbReference type="SAM" id="SignalP"/>
    </source>
</evidence>
<dbReference type="InterPro" id="IPR025392">
    <property type="entry name" value="DUF4124"/>
</dbReference>
<accession>A0A1I1R214</accession>
<dbReference type="Proteomes" id="UP000198862">
    <property type="component" value="Unassembled WGS sequence"/>
</dbReference>
<dbReference type="EMBL" id="FOLO01000046">
    <property type="protein sequence ID" value="SFD28406.1"/>
    <property type="molecule type" value="Genomic_DNA"/>
</dbReference>
<feature type="signal peptide" evidence="1">
    <location>
        <begin position="1"/>
        <end position="25"/>
    </location>
</feature>
<protein>
    <recommendedName>
        <fullName evidence="2">DUF4124 domain-containing protein</fullName>
    </recommendedName>
</protein>
<evidence type="ECO:0000313" key="3">
    <source>
        <dbReference type="EMBL" id="SFD28406.1"/>
    </source>
</evidence>
<keyword evidence="1" id="KW-0732">Signal</keyword>
<dbReference type="STRING" id="1123010.SAMN02745724_04078"/>
<keyword evidence="4" id="KW-1185">Reference proteome</keyword>
<name>A0A1I1R214_9GAMM</name>
<dbReference type="AlphaFoldDB" id="A0A1I1R214"/>
<organism evidence="3 4">
    <name type="scientific">Pseudoalteromonas denitrificans DSM 6059</name>
    <dbReference type="NCBI Taxonomy" id="1123010"/>
    <lineage>
        <taxon>Bacteria</taxon>
        <taxon>Pseudomonadati</taxon>
        <taxon>Pseudomonadota</taxon>
        <taxon>Gammaproteobacteria</taxon>
        <taxon>Alteromonadales</taxon>
        <taxon>Pseudoalteromonadaceae</taxon>
        <taxon>Pseudoalteromonas</taxon>
    </lineage>
</organism>
<dbReference type="Pfam" id="PF13511">
    <property type="entry name" value="DUF4124"/>
    <property type="match status" value="1"/>
</dbReference>
<proteinExistence type="predicted"/>
<gene>
    <name evidence="3" type="ORF">SAMN02745724_04078</name>
</gene>
<dbReference type="OrthoDB" id="7062774at2"/>
<feature type="chain" id="PRO_5011732958" description="DUF4124 domain-containing protein" evidence="1">
    <location>
        <begin position="26"/>
        <end position="181"/>
    </location>
</feature>
<feature type="domain" description="DUF4124" evidence="2">
    <location>
        <begin position="25"/>
        <end position="57"/>
    </location>
</feature>
<evidence type="ECO:0000259" key="2">
    <source>
        <dbReference type="Pfam" id="PF13511"/>
    </source>
</evidence>